<keyword evidence="3" id="KW-0808">Transferase</keyword>
<protein>
    <submittedName>
        <fullName evidence="3">1-acyl-sn-glycerol-3-phosphate acyltransferase</fullName>
    </submittedName>
</protein>
<dbReference type="SMART" id="SM00563">
    <property type="entry name" value="PlsC"/>
    <property type="match status" value="1"/>
</dbReference>
<organism evidence="3 4">
    <name type="scientific">Halopseudomonas salegens</name>
    <dbReference type="NCBI Taxonomy" id="1434072"/>
    <lineage>
        <taxon>Bacteria</taxon>
        <taxon>Pseudomonadati</taxon>
        <taxon>Pseudomonadota</taxon>
        <taxon>Gammaproteobacteria</taxon>
        <taxon>Pseudomonadales</taxon>
        <taxon>Pseudomonadaceae</taxon>
        <taxon>Halopseudomonas</taxon>
    </lineage>
</organism>
<reference evidence="4" key="1">
    <citation type="submission" date="2016-10" db="EMBL/GenBank/DDBJ databases">
        <authorList>
            <person name="Varghese N."/>
            <person name="Submissions S."/>
        </authorList>
    </citation>
    <scope>NUCLEOTIDE SEQUENCE [LARGE SCALE GENOMIC DNA]</scope>
    <source>
        <strain evidence="4">CECT 8338</strain>
    </source>
</reference>
<gene>
    <name evidence="3" type="ORF">SAMN05216210_2619</name>
</gene>
<dbReference type="NCBIfam" id="NF010621">
    <property type="entry name" value="PRK14014.1"/>
    <property type="match status" value="1"/>
</dbReference>
<dbReference type="PANTHER" id="PTHR10983">
    <property type="entry name" value="1-ACYLGLYCEROL-3-PHOSPHATE ACYLTRANSFERASE-RELATED"/>
    <property type="match status" value="1"/>
</dbReference>
<feature type="transmembrane region" description="Helical" evidence="1">
    <location>
        <begin position="12"/>
        <end position="32"/>
    </location>
</feature>
<evidence type="ECO:0000313" key="3">
    <source>
        <dbReference type="EMBL" id="SDU24267.1"/>
    </source>
</evidence>
<accession>A0A1H2GX99</accession>
<dbReference type="CDD" id="cd07990">
    <property type="entry name" value="LPLAT_LCLAT1-like"/>
    <property type="match status" value="1"/>
</dbReference>
<dbReference type="EMBL" id="LT629787">
    <property type="protein sequence ID" value="SDU24267.1"/>
    <property type="molecule type" value="Genomic_DNA"/>
</dbReference>
<keyword evidence="1" id="KW-1133">Transmembrane helix</keyword>
<keyword evidence="3" id="KW-0012">Acyltransferase</keyword>
<dbReference type="Pfam" id="PF01553">
    <property type="entry name" value="Acyltransferase"/>
    <property type="match status" value="1"/>
</dbReference>
<proteinExistence type="predicted"/>
<evidence type="ECO:0000256" key="1">
    <source>
        <dbReference type="SAM" id="Phobius"/>
    </source>
</evidence>
<evidence type="ECO:0000259" key="2">
    <source>
        <dbReference type="SMART" id="SM00563"/>
    </source>
</evidence>
<dbReference type="SUPFAM" id="SSF69593">
    <property type="entry name" value="Glycerol-3-phosphate (1)-acyltransferase"/>
    <property type="match status" value="1"/>
</dbReference>
<dbReference type="InterPro" id="IPR002123">
    <property type="entry name" value="Plipid/glycerol_acylTrfase"/>
</dbReference>
<keyword evidence="1" id="KW-0472">Membrane</keyword>
<dbReference type="AlphaFoldDB" id="A0A1H2GX99"/>
<keyword evidence="4" id="KW-1185">Reference proteome</keyword>
<name>A0A1H2GX99_9GAMM</name>
<sequence length="313" mass="36463">MRQADATDETRLMLYFLPAFLRGAISALLLVLNTLLSFSLLVPFALIKLLPIQTLQQASTRTMIRIAENWMRCNSGWMHLSGRIQWDTQGLDQLRYGGWYLVTSNHQSWVDILALQHVLNRRMPMLKFFLKQELIWVPIIGLCWWALDFPFMKRYTKAYLEKHPEKAGQDLITTRKACEKFKTTPVAVFNFLEGTRFEQSKHDAQQSPYRYLLKPKSGGIAFVLDAMGEQLQALVDITLHYPDGAPKFWDLLSGRVRKVVLRCQLREIPGEFLGRDYQQDADFRQQFHAWVSQLWREKDAQLDALHKDYPPGS</sequence>
<keyword evidence="1" id="KW-0812">Transmembrane</keyword>
<feature type="domain" description="Phospholipid/glycerol acyltransferase" evidence="2">
    <location>
        <begin position="100"/>
        <end position="242"/>
    </location>
</feature>
<dbReference type="PANTHER" id="PTHR10983:SF16">
    <property type="entry name" value="LYSOCARDIOLIPIN ACYLTRANSFERASE 1"/>
    <property type="match status" value="1"/>
</dbReference>
<dbReference type="GO" id="GO:0016746">
    <property type="term" value="F:acyltransferase activity"/>
    <property type="evidence" value="ECO:0007669"/>
    <property type="project" value="UniProtKB-KW"/>
</dbReference>
<dbReference type="Proteomes" id="UP000243924">
    <property type="component" value="Chromosome I"/>
</dbReference>
<evidence type="ECO:0000313" key="4">
    <source>
        <dbReference type="Proteomes" id="UP000243924"/>
    </source>
</evidence>
<dbReference type="STRING" id="1434072.SAMN05216210_2619"/>